<evidence type="ECO:0000313" key="1">
    <source>
        <dbReference type="EMBL" id="EHJ57884.1"/>
    </source>
</evidence>
<dbReference type="Proteomes" id="UP000004030">
    <property type="component" value="Unassembled WGS sequence"/>
</dbReference>
<geneLocation type="plasmid" evidence="1">
    <name>pLA2</name>
</geneLocation>
<evidence type="ECO:0000313" key="2">
    <source>
        <dbReference type="Proteomes" id="UP000004030"/>
    </source>
</evidence>
<comment type="caution">
    <text evidence="1">The sequence shown here is derived from an EMBL/GenBank/DDBJ whole genome shotgun (WGS) entry which is preliminary data.</text>
</comment>
<dbReference type="EMBL" id="AGFM01000123">
    <property type="protein sequence ID" value="EHJ57884.1"/>
    <property type="molecule type" value="Genomic_DNA"/>
</dbReference>
<accession>G6ELK3</accession>
<reference evidence="1 2" key="1">
    <citation type="journal article" date="2012" name="J. Bacteriol.">
        <title>Genome sequence of benzo(a)pyrene-degrading bacterium Novosphingobium pentaromativorans US6-1.</title>
        <authorList>
            <person name="Luo Y.R."/>
            <person name="Kang S.G."/>
            <person name="Kim S.J."/>
            <person name="Kim M.R."/>
            <person name="Li N."/>
            <person name="Lee J.H."/>
            <person name="Kwon K.K."/>
        </authorList>
    </citation>
    <scope>NUCLEOTIDE SEQUENCE [LARGE SCALE GENOMIC DNA]</scope>
    <source>
        <strain evidence="1 2">US6-1</strain>
        <plasmid evidence="1">pLA2</plasmid>
    </source>
</reference>
<dbReference type="AlphaFoldDB" id="G6ELK3"/>
<gene>
    <name evidence="1" type="ORF">NSU_pLA2077</name>
</gene>
<proteinExistence type="predicted"/>
<organism evidence="1 2">
    <name type="scientific">Novosphingobium pentaromativorans US6-1</name>
    <dbReference type="NCBI Taxonomy" id="1088721"/>
    <lineage>
        <taxon>Bacteria</taxon>
        <taxon>Pseudomonadati</taxon>
        <taxon>Pseudomonadota</taxon>
        <taxon>Alphaproteobacteria</taxon>
        <taxon>Sphingomonadales</taxon>
        <taxon>Sphingomonadaceae</taxon>
        <taxon>Novosphingobium</taxon>
    </lineage>
</organism>
<protein>
    <submittedName>
        <fullName evidence="1">Uncharacterized protein</fullName>
    </submittedName>
</protein>
<sequence>MLSNHITSFEREDLRRAAVTVPRPRSMGAIQRIGENARETRFTFS</sequence>
<keyword evidence="1" id="KW-0614">Plasmid</keyword>
<keyword evidence="2" id="KW-1185">Reference proteome</keyword>
<name>G6ELK3_9SPHN</name>